<evidence type="ECO:0000313" key="1">
    <source>
        <dbReference type="EMBL" id="PIT58855.1"/>
    </source>
</evidence>
<accession>A0A855FUF3</accession>
<dbReference type="RefSeq" id="WP_100124324.1">
    <property type="nucleotide sequence ID" value="NZ_MEIU01000068.1"/>
</dbReference>
<protein>
    <submittedName>
        <fullName evidence="1">Uncharacterized protein</fullName>
    </submittedName>
</protein>
<reference evidence="1 2" key="1">
    <citation type="journal article" date="2017" name="MBio">
        <title>Type VI secretion-mediated competition in the bee gut microbiome.</title>
        <authorList>
            <person name="Steele M.I."/>
            <person name="Kwong W.K."/>
            <person name="Powell J.E."/>
            <person name="Whiteley M."/>
            <person name="Moran N.A."/>
        </authorList>
    </citation>
    <scope>NUCLEOTIDE SEQUENCE [LARGE SCALE GENOMIC DNA]</scope>
    <source>
        <strain evidence="1 2">HK3</strain>
    </source>
</reference>
<comment type="caution">
    <text evidence="1">The sequence shown here is derived from an EMBL/GenBank/DDBJ whole genome shotgun (WGS) entry which is preliminary data.</text>
</comment>
<organism evidence="1 2">
    <name type="scientific">Snodgrassella alvi</name>
    <dbReference type="NCBI Taxonomy" id="1196083"/>
    <lineage>
        <taxon>Bacteria</taxon>
        <taxon>Pseudomonadati</taxon>
        <taxon>Pseudomonadota</taxon>
        <taxon>Betaproteobacteria</taxon>
        <taxon>Neisseriales</taxon>
        <taxon>Neisseriaceae</taxon>
        <taxon>Snodgrassella</taxon>
    </lineage>
</organism>
<evidence type="ECO:0000313" key="2">
    <source>
        <dbReference type="Proteomes" id="UP000230463"/>
    </source>
</evidence>
<dbReference type="EMBL" id="MEIU01000068">
    <property type="protein sequence ID" value="PIT58855.1"/>
    <property type="molecule type" value="Genomic_DNA"/>
</dbReference>
<proteinExistence type="predicted"/>
<gene>
    <name evidence="1" type="ORF">BHC57_11070</name>
</gene>
<name>A0A855FUF3_9NEIS</name>
<sequence>MKLLVPDKDALSSALHDNLQLQQPFALYYLQQTTPIGNSWFTEPEETTEYTAYILSPYIIKVDSDWQDSGLLVFKPCNSIIRAETLVFSFCEKRNWQPLLWHGTEPLAQQIWQAVVHKS</sequence>
<dbReference type="Proteomes" id="UP000230463">
    <property type="component" value="Unassembled WGS sequence"/>
</dbReference>
<dbReference type="AlphaFoldDB" id="A0A855FUF3"/>